<dbReference type="Pfam" id="PF08389">
    <property type="entry name" value="Xpo1"/>
    <property type="match status" value="1"/>
</dbReference>
<dbReference type="PROSITE" id="PS01256">
    <property type="entry name" value="CULLIN_1"/>
    <property type="match status" value="1"/>
</dbReference>
<evidence type="ECO:0000256" key="2">
    <source>
        <dbReference type="ARBA" id="ARBA00022499"/>
    </source>
</evidence>
<dbReference type="EMBL" id="JABCKI010005745">
    <property type="protein sequence ID" value="KAG5638768.1"/>
    <property type="molecule type" value="Genomic_DNA"/>
</dbReference>
<dbReference type="InterPro" id="IPR036317">
    <property type="entry name" value="Cullin_homology_sf"/>
</dbReference>
<dbReference type="GO" id="GO:0010468">
    <property type="term" value="P:regulation of gene expression"/>
    <property type="evidence" value="ECO:0007669"/>
    <property type="project" value="UniProtKB-ARBA"/>
</dbReference>
<proteinExistence type="inferred from homology"/>
<dbReference type="SUPFAM" id="SSF75632">
    <property type="entry name" value="Cullin homology domain"/>
    <property type="match status" value="1"/>
</dbReference>
<dbReference type="InterPro" id="IPR045546">
    <property type="entry name" value="Exportin-T_C"/>
</dbReference>
<evidence type="ECO:0000256" key="3">
    <source>
        <dbReference type="ARBA" id="ARBA00022843"/>
    </source>
</evidence>
<dbReference type="SUPFAM" id="SSF74788">
    <property type="entry name" value="Cullin repeat-like"/>
    <property type="match status" value="1"/>
</dbReference>
<dbReference type="Gene3D" id="1.25.10.10">
    <property type="entry name" value="Leucine-rich Repeat Variant"/>
    <property type="match status" value="2"/>
</dbReference>
<evidence type="ECO:0000256" key="6">
    <source>
        <dbReference type="SAM" id="MobiDB-lite"/>
    </source>
</evidence>
<dbReference type="Gene3D" id="1.20.1310.10">
    <property type="entry name" value="Cullin Repeats"/>
    <property type="match status" value="4"/>
</dbReference>
<dbReference type="Pfam" id="PF10557">
    <property type="entry name" value="Cullin_Nedd8"/>
    <property type="match status" value="1"/>
</dbReference>
<dbReference type="GO" id="GO:0031625">
    <property type="term" value="F:ubiquitin protein ligase binding"/>
    <property type="evidence" value="ECO:0007669"/>
    <property type="project" value="InterPro"/>
</dbReference>
<accession>A0A9P7FVA7</accession>
<keyword evidence="2" id="KW-1017">Isopeptide bond</keyword>
<keyword evidence="3" id="KW-0832">Ubl conjugation</keyword>
<dbReference type="GO" id="GO:0080090">
    <property type="term" value="P:regulation of primary metabolic process"/>
    <property type="evidence" value="ECO:0007669"/>
    <property type="project" value="UniProtKB-ARBA"/>
</dbReference>
<evidence type="ECO:0000256" key="5">
    <source>
        <dbReference type="RuleBase" id="RU003829"/>
    </source>
</evidence>
<dbReference type="Pfam" id="PF00888">
    <property type="entry name" value="Cullin"/>
    <property type="match status" value="1"/>
</dbReference>
<dbReference type="Proteomes" id="UP000717328">
    <property type="component" value="Unassembled WGS sequence"/>
</dbReference>
<reference evidence="8" key="1">
    <citation type="submission" date="2021-02" db="EMBL/GenBank/DDBJ databases">
        <authorList>
            <person name="Nieuwenhuis M."/>
            <person name="Van De Peppel L.J.J."/>
        </authorList>
    </citation>
    <scope>NUCLEOTIDE SEQUENCE</scope>
    <source>
        <strain evidence="8">D49</strain>
    </source>
</reference>
<protein>
    <submittedName>
        <fullName evidence="8">Pre-tRNA nuclear export protein</fullName>
    </submittedName>
</protein>
<dbReference type="GO" id="GO:0031461">
    <property type="term" value="C:cullin-RING ubiquitin ligase complex"/>
    <property type="evidence" value="ECO:0007669"/>
    <property type="project" value="InterPro"/>
</dbReference>
<dbReference type="GO" id="GO:0006950">
    <property type="term" value="P:response to stress"/>
    <property type="evidence" value="ECO:0007669"/>
    <property type="project" value="UniProtKB-ARBA"/>
</dbReference>
<keyword evidence="9" id="KW-1185">Reference proteome</keyword>
<dbReference type="FunFam" id="1.10.10.10:FF:000091">
    <property type="entry name" value="Cullin 3"/>
    <property type="match status" value="1"/>
</dbReference>
<comment type="caution">
    <text evidence="8">The sequence shown here is derived from an EMBL/GenBank/DDBJ whole genome shotgun (WGS) entry which is preliminary data.</text>
</comment>
<dbReference type="InterPro" id="IPR045093">
    <property type="entry name" value="Cullin"/>
</dbReference>
<dbReference type="GO" id="GO:0007165">
    <property type="term" value="P:signal transduction"/>
    <property type="evidence" value="ECO:0007669"/>
    <property type="project" value="UniProtKB-ARBA"/>
</dbReference>
<dbReference type="GO" id="GO:0006915">
    <property type="term" value="P:apoptotic process"/>
    <property type="evidence" value="ECO:0007669"/>
    <property type="project" value="UniProtKB-ARBA"/>
</dbReference>
<dbReference type="GO" id="GO:0043161">
    <property type="term" value="P:proteasome-mediated ubiquitin-dependent protein catabolic process"/>
    <property type="evidence" value="ECO:0007669"/>
    <property type="project" value="UniProtKB-ARBA"/>
</dbReference>
<dbReference type="FunFam" id="1.20.1310.10:FF:000036">
    <property type="entry name" value="SCF ubiquitin ligase subunit CulC, putative"/>
    <property type="match status" value="1"/>
</dbReference>
<dbReference type="Pfam" id="PF19282">
    <property type="entry name" value="Exportin-T"/>
    <property type="match status" value="1"/>
</dbReference>
<dbReference type="InterPro" id="IPR016159">
    <property type="entry name" value="Cullin_repeat-like_dom_sf"/>
</dbReference>
<evidence type="ECO:0000256" key="1">
    <source>
        <dbReference type="ARBA" id="ARBA00006019"/>
    </source>
</evidence>
<gene>
    <name evidence="8" type="primary">LOS1</name>
    <name evidence="8" type="ORF">H0H81_010189</name>
</gene>
<evidence type="ECO:0000259" key="7">
    <source>
        <dbReference type="PROSITE" id="PS50069"/>
    </source>
</evidence>
<dbReference type="PROSITE" id="PS50069">
    <property type="entry name" value="CULLIN_2"/>
    <property type="match status" value="1"/>
</dbReference>
<dbReference type="InterPro" id="IPR036390">
    <property type="entry name" value="WH_DNA-bd_sf"/>
</dbReference>
<dbReference type="PANTHER" id="PTHR11932">
    <property type="entry name" value="CULLIN"/>
    <property type="match status" value="1"/>
</dbReference>
<dbReference type="Gene3D" id="3.30.230.130">
    <property type="entry name" value="Cullin, Chain C, Domain 2"/>
    <property type="match status" value="1"/>
</dbReference>
<dbReference type="InterPro" id="IPR059120">
    <property type="entry name" value="Cullin-like_AB"/>
</dbReference>
<dbReference type="Pfam" id="PF26557">
    <property type="entry name" value="Cullin_AB"/>
    <property type="match status" value="1"/>
</dbReference>
<dbReference type="SUPFAM" id="SSF48371">
    <property type="entry name" value="ARM repeat"/>
    <property type="match status" value="1"/>
</dbReference>
<dbReference type="InterPro" id="IPR013598">
    <property type="entry name" value="Exportin-1/Importin-b-like"/>
</dbReference>
<dbReference type="SMART" id="SM00182">
    <property type="entry name" value="CULLIN"/>
    <property type="match status" value="1"/>
</dbReference>
<evidence type="ECO:0000256" key="4">
    <source>
        <dbReference type="PROSITE-ProRule" id="PRU00330"/>
    </source>
</evidence>
<dbReference type="InterPro" id="IPR019559">
    <property type="entry name" value="Cullin_neddylation_domain"/>
</dbReference>
<dbReference type="InterPro" id="IPR001373">
    <property type="entry name" value="Cullin_N"/>
</dbReference>
<evidence type="ECO:0000313" key="9">
    <source>
        <dbReference type="Proteomes" id="UP000717328"/>
    </source>
</evidence>
<dbReference type="InterPro" id="IPR016158">
    <property type="entry name" value="Cullin_homology"/>
</dbReference>
<evidence type="ECO:0000313" key="8">
    <source>
        <dbReference type="EMBL" id="KAG5638768.1"/>
    </source>
</evidence>
<dbReference type="Gene3D" id="1.10.10.10">
    <property type="entry name" value="Winged helix-like DNA-binding domain superfamily/Winged helix DNA-binding domain"/>
    <property type="match status" value="1"/>
</dbReference>
<name>A0A9P7FVA7_9AGAR</name>
<dbReference type="InterPro" id="IPR016024">
    <property type="entry name" value="ARM-type_fold"/>
</dbReference>
<dbReference type="GO" id="GO:0000278">
    <property type="term" value="P:mitotic cell cycle"/>
    <property type="evidence" value="ECO:0007669"/>
    <property type="project" value="UniProtKB-ARBA"/>
</dbReference>
<organism evidence="8 9">
    <name type="scientific">Sphagnurus paluster</name>
    <dbReference type="NCBI Taxonomy" id="117069"/>
    <lineage>
        <taxon>Eukaryota</taxon>
        <taxon>Fungi</taxon>
        <taxon>Dikarya</taxon>
        <taxon>Basidiomycota</taxon>
        <taxon>Agaricomycotina</taxon>
        <taxon>Agaricomycetes</taxon>
        <taxon>Agaricomycetidae</taxon>
        <taxon>Agaricales</taxon>
        <taxon>Tricholomatineae</taxon>
        <taxon>Lyophyllaceae</taxon>
        <taxon>Sphagnurus</taxon>
    </lineage>
</organism>
<feature type="domain" description="Cullin family profile" evidence="7">
    <location>
        <begin position="1408"/>
        <end position="1639"/>
    </location>
</feature>
<feature type="region of interest" description="Disordered" evidence="6">
    <location>
        <begin position="1329"/>
        <end position="1350"/>
    </location>
</feature>
<dbReference type="OrthoDB" id="26399at2759"/>
<reference evidence="8" key="2">
    <citation type="submission" date="2021-10" db="EMBL/GenBank/DDBJ databases">
        <title>Phylogenomics reveals ancestral predisposition of the termite-cultivated fungus Termitomyces towards a domesticated lifestyle.</title>
        <authorList>
            <person name="Auxier B."/>
            <person name="Grum-Grzhimaylo A."/>
            <person name="Cardenas M.E."/>
            <person name="Lodge J.D."/>
            <person name="Laessoe T."/>
            <person name="Pedersen O."/>
            <person name="Smith M.E."/>
            <person name="Kuyper T.W."/>
            <person name="Franco-Molano E.A."/>
            <person name="Baroni T.J."/>
            <person name="Aanen D.K."/>
        </authorList>
    </citation>
    <scope>NUCLEOTIDE SEQUENCE</scope>
    <source>
        <strain evidence="8">D49</strain>
    </source>
</reference>
<dbReference type="FunFam" id="1.20.1310.10:FF:000002">
    <property type="entry name" value="cullin-3 isoform X1"/>
    <property type="match status" value="1"/>
</dbReference>
<sequence length="1768" mass="200717">MEHEIDQVVQAIIIASDPTQVSLHQQALAYISNIQQNARNTWRLALPIFVDRNAEGSRKYPAQARFFALRVLDEFFDNRFEPLDDETFRTLQQALVSYIQSEYVGGSAEVDATFLRNKFSHTLTLFFLCTYCEQWPNFFSDLFTLIRPTDNLSPAFNRHISLLFFHIVLEISGEVADQMIKSARPYDADRHARWIDINLTVTPTTVPLLFNLLADTSLPIRLATSVALLRIVAKGLKEPGDKLSLFKVLSLGEVLDALEAKTRAQQIERGSETDEGEESYREALGKLLNALGLEIAKLTDDCPAEDIRSEASKLMAQLLPVMLRFLSDAYDDTCSTVFPLLQIILTGYKRSRKISSDPIDETKKSFLTSLLEVLLNKMKWDPDADPADAEEDDNAEFEKLRKELRTFLDSILAIDQLLVTEAVRTLSLNTITAYQNGVSIKWHDAELGIYLVYIFGEINKTGGKGRAAFCQAPTVDKDKRKATDYSEYPLTTHGEMLYTLVQSGIVSYPHHAVSLQFFETVSRYTDFFKIRKECIIPTLEAMVDTRGLHNQDPAFRLRLYYLFHRFIKEAKNDIPPDISANIIQSIRDLLPIQIELPEFDDTEEDPLTEAVKSSAFDSQLYLFETAGILCSLLFKSPEQQGSLLLSLVKPLMDELSVNLHASSAKGGQDIVPIVKIHHIIMALGNISKGFPDYPPSLPEGYVLPPLDVLGQVAQAILVCLEAMNVFKVVRDATRFAFARIIATAGPSVTHFIPPLMANLLAHFEPSELVDFMNFIGLLIHKLQKDMFDVLDQLIGPLSTHIMALLSQPISGTDDERSHIDSKKAYLSLLNNIMTSKLHGIFTSERNSPGFETLIENMRRQAEDVSDPPCQKVALAFLSKGVTIWGQLSTEDVQGGPRTGLPGFERFIYESLVPTAFRVPSSPEFNIKDGQMMVVLHEIANLLQTVCQTRGPEAYNYFLSVFLPSQNWPSDTALEFTTKLRDLDSKHFRKYFTDFQKPPRKHGTSFSAERTWAELANNIREIQNHDASNLSFEENYRFAYNMVLHKEGKMLYEGVKKLVAENLDMLAKDKVIPVFPTGGNSDPMHRSQEADIFLKALRGIWDDHTSNMSKLGQILKYMDRVHTKSEKVPEICEAGLNLFLKHIIRPPIQQHIVSAILNQVQFERDGYSINRSPVKGCVNVLQSLEIDGGSITVYKRDFEPAFLRESEAFYKAEGVKLLESCDAPEFLRRVEARFESEDSRTHHYLSRQTASPLRQILKDNLLTPHLSTIISLPNSGLDNMIDMDKIDDLARLYRLFVTVPEGLFCLKRSLKDSITRRGREINRASLGAESGEIDVETPGGEVDRKGKGKSRLPTNAAAQRLSLALKWVEDVLNLRDKFVAIWKDAFMTDREVESALNEAFQEFIDGNEKSPEFISLFIDDNLKKGLKGKTDSEVDAVLDKTITVFRFLTDKDVFERYYKGHLAKRLIQGRSVSDDAERGMLAKLKVECGFQFTQKLEGMFHDMRISEDTMEAYRAHLAKTTAPDIDFEVIVMTSTFWPMSHTPSACTFTPDMTKACKSFEQFYLSRHSGRRLTWQPSLGNADVRVAFTAAKIELNVSTFALVILLQFQDLSEDAFLTYSELKEATNIEDQELQRNLQSLACAKYKILKKHPPGRDIDKDDTFSFNVGFTSNLRKIKIGTISSKVESGEERKETRDRIDEERRHQTEACIVRIMKDRKHMSHNDLINEVTRQLAARFHPDPLNIKKRIEGLIEREYLERCDDRKSYNYCA</sequence>
<dbReference type="FunFam" id="1.20.1310.10:FF:000001">
    <property type="entry name" value="Cullin 3"/>
    <property type="match status" value="1"/>
</dbReference>
<dbReference type="InterPro" id="IPR016157">
    <property type="entry name" value="Cullin_CS"/>
</dbReference>
<dbReference type="InterPro" id="IPR036388">
    <property type="entry name" value="WH-like_DNA-bd_sf"/>
</dbReference>
<dbReference type="InterPro" id="IPR011989">
    <property type="entry name" value="ARM-like"/>
</dbReference>
<dbReference type="SMART" id="SM00884">
    <property type="entry name" value="Cullin_Nedd8"/>
    <property type="match status" value="1"/>
</dbReference>
<dbReference type="GO" id="GO:0005737">
    <property type="term" value="C:cytoplasm"/>
    <property type="evidence" value="ECO:0007669"/>
    <property type="project" value="UniProtKB-ARBA"/>
</dbReference>
<dbReference type="SUPFAM" id="SSF46785">
    <property type="entry name" value="Winged helix' DNA-binding domain"/>
    <property type="match status" value="1"/>
</dbReference>
<comment type="similarity">
    <text evidence="1 4 5">Belongs to the cullin family.</text>
</comment>